<sequence length="240" mass="25469">MARTELTARPAAAAAPHPATVAAAASSVPAAEPPSELDRQIGVFAQKWFDLDLDAEKCRQVASLLSASSAPPPRAPDPGRIVQAKTASVVEAGRERIQKVIEQGLSRTQETVRSATRSEREAEANILGAVERATSLEDLRLPKPRVGDESAQPPLAQFAHQLQRLIRAEVDACFQQQFAPLAQQLHSVIEAARSKGLLPQGTEPSEPSRSEPASKSGSDNAKTAAKTDPNNNQNNAGKAP</sequence>
<accession>A0AAU8MW37</accession>
<reference evidence="2" key="1">
    <citation type="submission" date="2024-06" db="EMBL/GenBank/DDBJ databases">
        <authorList>
            <person name="Li S."/>
        </authorList>
    </citation>
    <scope>NUCLEOTIDE SEQUENCE</scope>
    <source>
        <strain evidence="2">SR10</strain>
    </source>
</reference>
<evidence type="ECO:0000313" key="2">
    <source>
        <dbReference type="EMBL" id="XCO75823.1"/>
    </source>
</evidence>
<feature type="compositionally biased region" description="Low complexity" evidence="1">
    <location>
        <begin position="203"/>
        <end position="216"/>
    </location>
</feature>
<proteinExistence type="predicted"/>
<protein>
    <submittedName>
        <fullName evidence="2">Uncharacterized protein</fullName>
    </submittedName>
</protein>
<feature type="compositionally biased region" description="Polar residues" evidence="1">
    <location>
        <begin position="228"/>
        <end position="240"/>
    </location>
</feature>
<evidence type="ECO:0000256" key="1">
    <source>
        <dbReference type="SAM" id="MobiDB-lite"/>
    </source>
</evidence>
<dbReference type="RefSeq" id="WP_363799049.1">
    <property type="nucleotide sequence ID" value="NZ_CP159925.1"/>
</dbReference>
<gene>
    <name evidence="2" type="ORF">ABU614_03245</name>
</gene>
<organism evidence="2">
    <name type="scientific">Lysobacter firmicutimachus</name>
    <dbReference type="NCBI Taxonomy" id="1792846"/>
    <lineage>
        <taxon>Bacteria</taxon>
        <taxon>Pseudomonadati</taxon>
        <taxon>Pseudomonadota</taxon>
        <taxon>Gammaproteobacteria</taxon>
        <taxon>Lysobacterales</taxon>
        <taxon>Lysobacteraceae</taxon>
        <taxon>Lysobacter</taxon>
    </lineage>
</organism>
<feature type="region of interest" description="Disordered" evidence="1">
    <location>
        <begin position="195"/>
        <end position="240"/>
    </location>
</feature>
<name>A0AAU8MW37_9GAMM</name>
<dbReference type="AlphaFoldDB" id="A0AAU8MW37"/>
<dbReference type="EMBL" id="CP159925">
    <property type="protein sequence ID" value="XCO75823.1"/>
    <property type="molecule type" value="Genomic_DNA"/>
</dbReference>